<evidence type="ECO:0000256" key="1">
    <source>
        <dbReference type="ARBA" id="ARBA00011881"/>
    </source>
</evidence>
<dbReference type="GO" id="GO:0006979">
    <property type="term" value="P:response to oxidative stress"/>
    <property type="evidence" value="ECO:0007669"/>
    <property type="project" value="InterPro"/>
</dbReference>
<evidence type="ECO:0000256" key="8">
    <source>
        <dbReference type="PIRSR" id="PIRSR619791-2"/>
    </source>
</evidence>
<dbReference type="PROSITE" id="PS00086">
    <property type="entry name" value="CYTOCHROME_P450"/>
    <property type="match status" value="1"/>
</dbReference>
<feature type="transmembrane region" description="Helical" evidence="9">
    <location>
        <begin position="1266"/>
        <end position="1286"/>
    </location>
</feature>
<evidence type="ECO:0000256" key="3">
    <source>
        <dbReference type="ARBA" id="ARBA00022723"/>
    </source>
</evidence>
<evidence type="ECO:0000256" key="9">
    <source>
        <dbReference type="SAM" id="Phobius"/>
    </source>
</evidence>
<dbReference type="Pfam" id="PF03098">
    <property type="entry name" value="An_peroxidase"/>
    <property type="match status" value="1"/>
</dbReference>
<dbReference type="GO" id="GO:0006631">
    <property type="term" value="P:fatty acid metabolic process"/>
    <property type="evidence" value="ECO:0007669"/>
    <property type="project" value="UniProtKB-ARBA"/>
</dbReference>
<dbReference type="InterPro" id="IPR019791">
    <property type="entry name" value="Haem_peroxidase_animal"/>
</dbReference>
<keyword evidence="4" id="KW-0223">Dioxygenase</keyword>
<dbReference type="Proteomes" id="UP000297716">
    <property type="component" value="Unassembled WGS sequence"/>
</dbReference>
<dbReference type="PROSITE" id="PS50292">
    <property type="entry name" value="PEROXIDASE_3"/>
    <property type="match status" value="1"/>
</dbReference>
<gene>
    <name evidence="10" type="ORF">E0Z10_g6590</name>
</gene>
<dbReference type="InterPro" id="IPR034812">
    <property type="entry name" value="Ppo-like_N"/>
</dbReference>
<keyword evidence="9" id="KW-1133">Transmembrane helix</keyword>
<name>A0A4Z0YUM5_9PEZI</name>
<dbReference type="GO" id="GO:0052878">
    <property type="term" value="F:linoleate 8R-lipoxygenase activity"/>
    <property type="evidence" value="ECO:0007669"/>
    <property type="project" value="UniProtKB-EC"/>
</dbReference>
<dbReference type="OrthoDB" id="823504at2759"/>
<evidence type="ECO:0000256" key="7">
    <source>
        <dbReference type="ARBA" id="ARBA00023235"/>
    </source>
</evidence>
<feature type="transmembrane region" description="Helical" evidence="9">
    <location>
        <begin position="1321"/>
        <end position="1340"/>
    </location>
</feature>
<feature type="transmembrane region" description="Helical" evidence="9">
    <location>
        <begin position="1292"/>
        <end position="1309"/>
    </location>
</feature>
<evidence type="ECO:0000256" key="6">
    <source>
        <dbReference type="ARBA" id="ARBA00023004"/>
    </source>
</evidence>
<dbReference type="SUPFAM" id="SSF48113">
    <property type="entry name" value="Heme-dependent peroxidases"/>
    <property type="match status" value="1"/>
</dbReference>
<dbReference type="EMBL" id="SKBN01000138">
    <property type="protein sequence ID" value="TGJ82173.1"/>
    <property type="molecule type" value="Genomic_DNA"/>
</dbReference>
<dbReference type="GO" id="GO:0004497">
    <property type="term" value="F:monooxygenase activity"/>
    <property type="evidence" value="ECO:0007669"/>
    <property type="project" value="InterPro"/>
</dbReference>
<proteinExistence type="predicted"/>
<keyword evidence="5" id="KW-0560">Oxidoreductase</keyword>
<dbReference type="InterPro" id="IPR037120">
    <property type="entry name" value="Haem_peroxidase_sf_animal"/>
</dbReference>
<keyword evidence="11" id="KW-1185">Reference proteome</keyword>
<keyword evidence="8" id="KW-0349">Heme</keyword>
<keyword evidence="9" id="KW-0812">Transmembrane</keyword>
<dbReference type="STRING" id="37992.A0A4Z0YUM5"/>
<dbReference type="Gene3D" id="1.10.630.10">
    <property type="entry name" value="Cytochrome P450"/>
    <property type="match status" value="1"/>
</dbReference>
<dbReference type="EC" id="1.13.11.60" evidence="2"/>
<keyword evidence="7" id="KW-0413">Isomerase</keyword>
<sequence length="1385" mass="154021">MASDPKFQAGEAYRDPQRDAAAEFLADPVKVATELLKDYSGLRGQASMQEIVDLIKQLTHPNQPLDDKKGTTELLIGILTSLPSTSPARTHLTNKLIDTLWGNLQHPPLTYVGGDVKYQVVGSQTSAATTEPKPSDVIEFKAPDSDIILREVVPQAPDGLHHYRMPDGSFNNILQPNLGKAGTPYAKSVRSMKRLHGVKPDPGLLFDLLMARGDDTFKENPAGVSSMLFYHASIIIHDIFRTSRTDMNISDVSSYLDLAPLYGSSLRDQLEIRTMKEGKLKPDTFHEKRLLGQPAGVNVMLVLYNRMHNYVVDILLKINENGRFTLACSDNASPEDKAKAVAKQDHDLFNTARLIVGGLYVNICLHDYLRAITNTHHTKSDWTLDPRVDINKQYDGEGVPRGVGNQVSVEFNLLYRFHSCISKKDETWINGFFLKLFPDRNPDDLKDVSWTELGQGLLAFEKSIPKDPSARTFDGLERQADGKFKDQDLARILKEAMDDPAGTFGARMVPKALKIVEVLGINQARKWQIASLNEFREFFGLKKWEKFTDINSDPQIASILEQLYTDPDMVEFYPGLMIEDTKPVRNAGTGICPTYTLGRAVLSDAVTLVRSDRFNTLDYTAANLTSWGYNEVQQDYKTMGGSMLYKLIQRGLPGWFPYNSVAIMQPMYTKKANAAIAKEIGTLAQFTLDDPKPPTAPIVVSSSASIRTVLGNPKQYVIPWLAPLNAVFPGKKDFSWFMLSGDAAVNVQERINMQKALKKAPKLHTAIHEFVERVGTELINKETFTLKESLNQIDIIRDIAIPLNARLLADLFYFDLKSDENPDGVLNSSQLYTNLLNIRIWGVNNNDPAQAWNRRRRAQEGAQSMIDTTRKLVDEVVRGRGLGLGIASALSNTFSRKTYIKKDSLRYCGYQIVDELLAQGNSAERVTDNLWLSAFGGIGTPVTMFYEVLEYFLRPENASIWAQVQSLTLKGDDVGLHEYVREAQRLTSSQRNVRVAIVPGELEGKKVTPGTPVVMLLGEAGRNKAEVEDAATFNPKRPISDVTSFSFGQHECMAKDLALAFVVGLVKLSADLRQLRPAPGQMGQVRTIRVGTEKAYLNDSWSYLAFDASTWKLHFDGHGKGAFTGERTPTKQVELQQYYFLLKKAKDELLKASRDETFGKRSFLPRHKSSMTSNVGAYLERFFPSRTQYDELDEDADPVATQERWLKKYYFARVAFSAVWVAAAFSFGDAYPLAAAVLLVIYPLWDAAAVLVDAQHSGGLASNHTHAINLLVSLATTVIVLVAVVIGMHWVLAVYGAWAILSGLMQLGSAVRRWNTTGAQWAQILSGAQSALAGGFFIFQATQSTEPSIKGIAGYAAFGAFYFLVSALWLTVKGLRSQKPANDDF</sequence>
<comment type="subunit">
    <text evidence="1">Homotetramer.</text>
</comment>
<accession>A0A4Z0YUM5</accession>
<keyword evidence="3 8" id="KW-0479">Metal-binding</keyword>
<dbReference type="PANTHER" id="PTHR11903:SF13">
    <property type="entry name" value="LINOLEATE 10R-LIPOXYGENASE"/>
    <property type="match status" value="1"/>
</dbReference>
<evidence type="ECO:0000256" key="4">
    <source>
        <dbReference type="ARBA" id="ARBA00022964"/>
    </source>
</evidence>
<dbReference type="GO" id="GO:0005506">
    <property type="term" value="F:iron ion binding"/>
    <property type="evidence" value="ECO:0007669"/>
    <property type="project" value="InterPro"/>
</dbReference>
<dbReference type="Gene3D" id="1.10.640.10">
    <property type="entry name" value="Haem peroxidase domain superfamily, animal type"/>
    <property type="match status" value="1"/>
</dbReference>
<dbReference type="GO" id="GO:0016853">
    <property type="term" value="F:isomerase activity"/>
    <property type="evidence" value="ECO:0007669"/>
    <property type="project" value="UniProtKB-KW"/>
</dbReference>
<dbReference type="InterPro" id="IPR010255">
    <property type="entry name" value="Haem_peroxidase_sf"/>
</dbReference>
<dbReference type="PRINTS" id="PR00457">
    <property type="entry name" value="ANPEROXIDASE"/>
</dbReference>
<dbReference type="InterPro" id="IPR017972">
    <property type="entry name" value="Cyt_P450_CS"/>
</dbReference>
<comment type="caution">
    <text evidence="10">The sequence shown here is derived from an EMBL/GenBank/DDBJ whole genome shotgun (WGS) entry which is preliminary data.</text>
</comment>
<evidence type="ECO:0000313" key="10">
    <source>
        <dbReference type="EMBL" id="TGJ82173.1"/>
    </source>
</evidence>
<dbReference type="InterPro" id="IPR050783">
    <property type="entry name" value="Oxylipin_biosynth_metab"/>
</dbReference>
<dbReference type="SUPFAM" id="SSF48264">
    <property type="entry name" value="Cytochrome P450"/>
    <property type="match status" value="1"/>
</dbReference>
<evidence type="ECO:0000256" key="2">
    <source>
        <dbReference type="ARBA" id="ARBA00013239"/>
    </source>
</evidence>
<evidence type="ECO:0000313" key="11">
    <source>
        <dbReference type="Proteomes" id="UP000297716"/>
    </source>
</evidence>
<feature type="transmembrane region" description="Helical" evidence="9">
    <location>
        <begin position="1233"/>
        <end position="1254"/>
    </location>
</feature>
<feature type="binding site" description="axial binding residue" evidence="8">
    <location>
        <position position="418"/>
    </location>
    <ligand>
        <name>heme b</name>
        <dbReference type="ChEBI" id="CHEBI:60344"/>
    </ligand>
    <ligandPart>
        <name>Fe</name>
        <dbReference type="ChEBI" id="CHEBI:18248"/>
    </ligandPart>
</feature>
<dbReference type="GO" id="GO:0004601">
    <property type="term" value="F:peroxidase activity"/>
    <property type="evidence" value="ECO:0007669"/>
    <property type="project" value="InterPro"/>
</dbReference>
<keyword evidence="9" id="KW-0472">Membrane</keyword>
<dbReference type="InterPro" id="IPR036396">
    <property type="entry name" value="Cyt_P450_sf"/>
</dbReference>
<dbReference type="PANTHER" id="PTHR11903">
    <property type="entry name" value="PROSTAGLANDIN G/H SYNTHASE"/>
    <property type="match status" value="1"/>
</dbReference>
<evidence type="ECO:0000256" key="5">
    <source>
        <dbReference type="ARBA" id="ARBA00023002"/>
    </source>
</evidence>
<dbReference type="GO" id="GO:0016705">
    <property type="term" value="F:oxidoreductase activity, acting on paired donors, with incorporation or reduction of molecular oxygen"/>
    <property type="evidence" value="ECO:0007669"/>
    <property type="project" value="InterPro"/>
</dbReference>
<keyword evidence="6 8" id="KW-0408">Iron</keyword>
<dbReference type="CDD" id="cd09817">
    <property type="entry name" value="linoleate_diol_synthase_like"/>
    <property type="match status" value="1"/>
</dbReference>
<organism evidence="10 11">
    <name type="scientific">Xylaria hypoxylon</name>
    <dbReference type="NCBI Taxonomy" id="37992"/>
    <lineage>
        <taxon>Eukaryota</taxon>
        <taxon>Fungi</taxon>
        <taxon>Dikarya</taxon>
        <taxon>Ascomycota</taxon>
        <taxon>Pezizomycotina</taxon>
        <taxon>Sordariomycetes</taxon>
        <taxon>Xylariomycetidae</taxon>
        <taxon>Xylariales</taxon>
        <taxon>Xylariaceae</taxon>
        <taxon>Xylaria</taxon>
    </lineage>
</organism>
<reference evidence="10 11" key="1">
    <citation type="submission" date="2019-03" db="EMBL/GenBank/DDBJ databases">
        <title>Draft genome sequence of Xylaria hypoxylon DSM 108379, a ubiquitous saprotrophic-parasitic fungi on hardwood.</title>
        <authorList>
            <person name="Buettner E."/>
            <person name="Leonhardt S."/>
            <person name="Gebauer A.M."/>
            <person name="Liers C."/>
            <person name="Hofrichter M."/>
            <person name="Kellner H."/>
        </authorList>
    </citation>
    <scope>NUCLEOTIDE SEQUENCE [LARGE SCALE GENOMIC DNA]</scope>
    <source>
        <strain evidence="10 11">DSM 108379</strain>
    </source>
</reference>
<dbReference type="CDD" id="cd20612">
    <property type="entry name" value="CYP_LDS-like_C"/>
    <property type="match status" value="1"/>
</dbReference>
<protein>
    <recommendedName>
        <fullName evidence="2">linoleate 8R-lipoxygenase</fullName>
        <ecNumber evidence="2">1.13.11.60</ecNumber>
    </recommendedName>
</protein>
<feature type="transmembrane region" description="Helical" evidence="9">
    <location>
        <begin position="1352"/>
        <end position="1372"/>
    </location>
</feature>
<dbReference type="GO" id="GO:0020037">
    <property type="term" value="F:heme binding"/>
    <property type="evidence" value="ECO:0007669"/>
    <property type="project" value="InterPro"/>
</dbReference>